<name>A0ABV0GAW1_9BURK</name>
<dbReference type="Pfam" id="PF13356">
    <property type="entry name" value="Arm-DNA-bind_3"/>
    <property type="match status" value="1"/>
</dbReference>
<feature type="domain" description="Tyr recombinase" evidence="5">
    <location>
        <begin position="204"/>
        <end position="391"/>
    </location>
</feature>
<dbReference type="InterPro" id="IPR025166">
    <property type="entry name" value="Integrase_DNA_bind_dom"/>
</dbReference>
<evidence type="ECO:0000256" key="2">
    <source>
        <dbReference type="ARBA" id="ARBA00022908"/>
    </source>
</evidence>
<dbReference type="CDD" id="cd00801">
    <property type="entry name" value="INT_P4_C"/>
    <property type="match status" value="1"/>
</dbReference>
<reference evidence="6 7" key="1">
    <citation type="submission" date="2024-05" db="EMBL/GenBank/DDBJ databases">
        <title>Roseateles sp. 2.12 16S ribosomal RNA gene Genome sequencing and assembly.</title>
        <authorList>
            <person name="Woo H."/>
        </authorList>
    </citation>
    <scope>NUCLEOTIDE SEQUENCE [LARGE SCALE GENOMIC DNA]</scope>
    <source>
        <strain evidence="6 7">2.12</strain>
    </source>
</reference>
<keyword evidence="7" id="KW-1185">Reference proteome</keyword>
<keyword evidence="2" id="KW-0229">DNA integration</keyword>
<dbReference type="RefSeq" id="WP_347607055.1">
    <property type="nucleotide sequence ID" value="NZ_JBDPZC010000001.1"/>
</dbReference>
<evidence type="ECO:0000259" key="5">
    <source>
        <dbReference type="PROSITE" id="PS51898"/>
    </source>
</evidence>
<dbReference type="Gene3D" id="3.30.160.390">
    <property type="entry name" value="Integrase, DNA-binding domain"/>
    <property type="match status" value="1"/>
</dbReference>
<dbReference type="InterPro" id="IPR011010">
    <property type="entry name" value="DNA_brk_join_enz"/>
</dbReference>
<dbReference type="Proteomes" id="UP001462640">
    <property type="component" value="Unassembled WGS sequence"/>
</dbReference>
<dbReference type="Pfam" id="PF00589">
    <property type="entry name" value="Phage_integrase"/>
    <property type="match status" value="1"/>
</dbReference>
<keyword evidence="3 6" id="KW-0238">DNA-binding</keyword>
<dbReference type="InterPro" id="IPR050808">
    <property type="entry name" value="Phage_Integrase"/>
</dbReference>
<dbReference type="PROSITE" id="PS51898">
    <property type="entry name" value="TYR_RECOMBINASE"/>
    <property type="match status" value="1"/>
</dbReference>
<evidence type="ECO:0000256" key="1">
    <source>
        <dbReference type="ARBA" id="ARBA00008857"/>
    </source>
</evidence>
<dbReference type="InterPro" id="IPR010998">
    <property type="entry name" value="Integrase_recombinase_N"/>
</dbReference>
<dbReference type="PANTHER" id="PTHR30629">
    <property type="entry name" value="PROPHAGE INTEGRASE"/>
    <property type="match status" value="1"/>
</dbReference>
<dbReference type="Gene3D" id="1.10.150.130">
    <property type="match status" value="1"/>
</dbReference>
<organism evidence="6 7">
    <name type="scientific">Roseateles flavus</name>
    <dbReference type="NCBI Taxonomy" id="3149041"/>
    <lineage>
        <taxon>Bacteria</taxon>
        <taxon>Pseudomonadati</taxon>
        <taxon>Pseudomonadota</taxon>
        <taxon>Betaproteobacteria</taxon>
        <taxon>Burkholderiales</taxon>
        <taxon>Sphaerotilaceae</taxon>
        <taxon>Roseateles</taxon>
    </lineage>
</organism>
<dbReference type="SUPFAM" id="SSF56349">
    <property type="entry name" value="DNA breaking-rejoining enzymes"/>
    <property type="match status" value="1"/>
</dbReference>
<keyword evidence="4" id="KW-0233">DNA recombination</keyword>
<dbReference type="InterPro" id="IPR038488">
    <property type="entry name" value="Integrase_DNA-bd_sf"/>
</dbReference>
<dbReference type="InterPro" id="IPR013762">
    <property type="entry name" value="Integrase-like_cat_sf"/>
</dbReference>
<protein>
    <submittedName>
        <fullName evidence="6">Integrase arm-type DNA-binding domain-containing protein</fullName>
    </submittedName>
</protein>
<accession>A0ABV0GAW1</accession>
<dbReference type="EMBL" id="JBDPZC010000001">
    <property type="protein sequence ID" value="MEO3712201.1"/>
    <property type="molecule type" value="Genomic_DNA"/>
</dbReference>
<sequence length="413" mass="45598">MLTEVACKNATCPPDQKRRRLTDSAGLYLEVSPSGSKRWFWKFYPDGKESRLALGSYPDVSLKAARLARDDARKERQAGANPVQARRVKKLAAAASSAVTFEAVAREYHALKAEDWSDTHSAQWLRCCEKDLFPWIGALPLRDISAPLLLEALRRVESRGATQLVRDLREFAGQVFRHGIRTGKCDSDPARDLVGAFKTHTVKHMAAVLEPARAGELLRAIEGYSGQPSTRAALQLSALLFQRPGNIRSLEWAWIDLDKALLTIPSEAMKRTKAGKVNGRPHFVPLATQAVAILRDLAKLTGHGRLVFPSLRTGQKPMSENTINAALRGLGYSSDQMTAHGFRAMARTIMVEHIAGIDPDVIEAQLAHSKSGPLGAAYDRAEFMEKRKQLMQVWADYLDRIKAGGQVVPFKAA</sequence>
<evidence type="ECO:0000313" key="6">
    <source>
        <dbReference type="EMBL" id="MEO3712201.1"/>
    </source>
</evidence>
<dbReference type="Pfam" id="PF22022">
    <property type="entry name" value="Phage_int_M"/>
    <property type="match status" value="1"/>
</dbReference>
<dbReference type="Gene3D" id="1.10.443.10">
    <property type="entry name" value="Intergrase catalytic core"/>
    <property type="match status" value="1"/>
</dbReference>
<evidence type="ECO:0000256" key="4">
    <source>
        <dbReference type="ARBA" id="ARBA00023172"/>
    </source>
</evidence>
<proteinExistence type="inferred from homology"/>
<comment type="similarity">
    <text evidence="1">Belongs to the 'phage' integrase family.</text>
</comment>
<dbReference type="PANTHER" id="PTHR30629:SF2">
    <property type="entry name" value="PROPHAGE INTEGRASE INTS-RELATED"/>
    <property type="match status" value="1"/>
</dbReference>
<dbReference type="InterPro" id="IPR053876">
    <property type="entry name" value="Phage_int_M"/>
</dbReference>
<comment type="caution">
    <text evidence="6">The sequence shown here is derived from an EMBL/GenBank/DDBJ whole genome shotgun (WGS) entry which is preliminary data.</text>
</comment>
<gene>
    <name evidence="6" type="ORF">ABDJ40_05390</name>
</gene>
<dbReference type="GO" id="GO:0003677">
    <property type="term" value="F:DNA binding"/>
    <property type="evidence" value="ECO:0007669"/>
    <property type="project" value="UniProtKB-KW"/>
</dbReference>
<dbReference type="InterPro" id="IPR002104">
    <property type="entry name" value="Integrase_catalytic"/>
</dbReference>
<evidence type="ECO:0000313" key="7">
    <source>
        <dbReference type="Proteomes" id="UP001462640"/>
    </source>
</evidence>
<evidence type="ECO:0000256" key="3">
    <source>
        <dbReference type="ARBA" id="ARBA00023125"/>
    </source>
</evidence>